<reference evidence="1" key="1">
    <citation type="submission" date="2019-11" db="EMBL/GenBank/DDBJ databases">
        <authorList>
            <person name="Feng L."/>
        </authorList>
    </citation>
    <scope>NUCLEOTIDE SEQUENCE</scope>
    <source>
        <strain evidence="1">ElimosumLFYP34</strain>
    </source>
</reference>
<evidence type="ECO:0000313" key="1">
    <source>
        <dbReference type="EMBL" id="VYU50021.1"/>
    </source>
</evidence>
<dbReference type="AlphaFoldDB" id="A0A6N3FD42"/>
<accession>A0A6N3FD42</accession>
<name>A0A6N3FD42_EUBLI</name>
<protein>
    <recommendedName>
        <fullName evidence="2">Phage capsid family protein</fullName>
    </recommendedName>
</protein>
<evidence type="ECO:0008006" key="2">
    <source>
        <dbReference type="Google" id="ProtNLM"/>
    </source>
</evidence>
<organism evidence="1">
    <name type="scientific">Eubacterium limosum</name>
    <dbReference type="NCBI Taxonomy" id="1736"/>
    <lineage>
        <taxon>Bacteria</taxon>
        <taxon>Bacillati</taxon>
        <taxon>Bacillota</taxon>
        <taxon>Clostridia</taxon>
        <taxon>Eubacteriales</taxon>
        <taxon>Eubacteriaceae</taxon>
        <taxon>Eubacterium</taxon>
    </lineage>
</organism>
<sequence length="298" mass="32182">MIKKKFDLQRFAAPENMTAAADLEPAISVDFVSRLNSNITELMNLLGIVELDPMAEGTMIKVYKLYQVNIPEQVGEGEEIALTKVKRELAKTIELTLKKYRKQTSAEAIQKVGREMAVNRTDEKMVSNLQKDIKKDLYKLLGEGTGTANGKGLQAALSNSWAAVKKYYEDQDATPIFFVSTDDVAGYLANAQVTMQTAFGMSYIQDFLGLGTVVISPTLTAGKLIATAKENIRGAYIPATGGDLANSFGLTSDATGLIGMTHAIATSNATIETLIFSGVKFFPEFIDGVIVGTISPGE</sequence>
<proteinExistence type="predicted"/>
<gene>
    <name evidence="1" type="ORF">ELLFYP34_00370</name>
</gene>
<dbReference type="EMBL" id="CACRTR010000012">
    <property type="protein sequence ID" value="VYU50021.1"/>
    <property type="molecule type" value="Genomic_DNA"/>
</dbReference>